<sequence>MMELSPLMAEGKTLQDVSSDENLLLEDLESYWDELSARLTVSRMVSDSIIRGMVNAISQEAAESISSKEEEIARLMARLQVYESGRLTDGKPELKSSPVSQFRSGCLLSGCLQIDAETHLQILKIGIKAMRCSNSCGTTSLSSDEFNVLDQGVNPKVLMKMDEAVDALRVLLPRLCEHPGGKISLLEDALLEQQSQWDFERELGSIVLGNFLRDLQEERRIRLCRQTSISDIQNEHRLENIILLMGSIQELDSISKSILSAKPERSHARGAHKAFQKGDISKRKGNLSWNNHGISSSHREGDGLTSTMDSENGIAEIAGSPLAPQITKDELVSYYRNEINRIKRQLESSLHEKTEELFRLKREFLREKGSFYRKRDEDVNTLKNKFPDIILKLDKIPLEIEEHFTDQAGRDEHRLGRVSPTAALMHEEEITTSSEVRNLEKLKQEILSLLESLEKKSKFFSEVESRLDEQKGRLDRVLDEFNLLMNRACEQEKLMSLGARLDEALHQIHEHDAKLRELNQKLVGVSNDLKEAEKEKANLREIIRNNERKMVSAAERADAQGGQMESIIKFVQESSESVAEFQSSVLANIQITNSRLEGLHHELDDLVKEVDELKRRESWYRRKLEIRSFDLQKAETEVDVLGDEVDTLLDILEKIYVALDYYSPVLLHYPGVVETLKLVRRKLKETPSRDRHNNLT</sequence>
<evidence type="ECO:0000313" key="4">
    <source>
        <dbReference type="Proteomes" id="UP000663760"/>
    </source>
</evidence>
<dbReference type="PANTHER" id="PTHR33883:SF10">
    <property type="entry name" value="WPP DOMAIN-ASSOCIATED PROTEIN"/>
    <property type="match status" value="1"/>
</dbReference>
<keyword evidence="1" id="KW-0175">Coiled coil</keyword>
<feature type="coiled-coil region" evidence="1">
    <location>
        <begin position="336"/>
        <end position="363"/>
    </location>
</feature>
<gene>
    <name evidence="3" type="ORF">SI8410_15019599</name>
</gene>
<dbReference type="InterPro" id="IPR037490">
    <property type="entry name" value="WAP"/>
</dbReference>
<dbReference type="PANTHER" id="PTHR33883">
    <property type="entry name" value="WPP DOMAIN-ASSOCIATED PROTEIN"/>
    <property type="match status" value="1"/>
</dbReference>
<accession>A0A7I8LFX0</accession>
<feature type="coiled-coil region" evidence="1">
    <location>
        <begin position="436"/>
        <end position="556"/>
    </location>
</feature>
<protein>
    <submittedName>
        <fullName evidence="3">Uncharacterized protein</fullName>
    </submittedName>
</protein>
<feature type="coiled-coil region" evidence="1">
    <location>
        <begin position="58"/>
        <end position="85"/>
    </location>
</feature>
<reference evidence="3" key="1">
    <citation type="submission" date="2020-02" db="EMBL/GenBank/DDBJ databases">
        <authorList>
            <person name="Scholz U."/>
            <person name="Mascher M."/>
            <person name="Fiebig A."/>
        </authorList>
    </citation>
    <scope>NUCLEOTIDE SEQUENCE</scope>
</reference>
<feature type="coiled-coil region" evidence="1">
    <location>
        <begin position="589"/>
        <end position="623"/>
    </location>
</feature>
<feature type="compositionally biased region" description="Polar residues" evidence="2">
    <location>
        <begin position="287"/>
        <end position="296"/>
    </location>
</feature>
<proteinExistence type="predicted"/>
<dbReference type="OrthoDB" id="619142at2759"/>
<keyword evidence="4" id="KW-1185">Reference proteome</keyword>
<organism evidence="3 4">
    <name type="scientific">Spirodela intermedia</name>
    <name type="common">Intermediate duckweed</name>
    <dbReference type="NCBI Taxonomy" id="51605"/>
    <lineage>
        <taxon>Eukaryota</taxon>
        <taxon>Viridiplantae</taxon>
        <taxon>Streptophyta</taxon>
        <taxon>Embryophyta</taxon>
        <taxon>Tracheophyta</taxon>
        <taxon>Spermatophyta</taxon>
        <taxon>Magnoliopsida</taxon>
        <taxon>Liliopsida</taxon>
        <taxon>Araceae</taxon>
        <taxon>Lemnoideae</taxon>
        <taxon>Spirodela</taxon>
    </lineage>
</organism>
<evidence type="ECO:0000313" key="3">
    <source>
        <dbReference type="EMBL" id="CAA7408921.1"/>
    </source>
</evidence>
<feature type="region of interest" description="Disordered" evidence="2">
    <location>
        <begin position="262"/>
        <end position="309"/>
    </location>
</feature>
<dbReference type="Proteomes" id="UP000663760">
    <property type="component" value="Chromosome 15"/>
</dbReference>
<name>A0A7I8LFX0_SPIIN</name>
<evidence type="ECO:0000256" key="1">
    <source>
        <dbReference type="SAM" id="Coils"/>
    </source>
</evidence>
<dbReference type="AlphaFoldDB" id="A0A7I8LFX0"/>
<evidence type="ECO:0000256" key="2">
    <source>
        <dbReference type="SAM" id="MobiDB-lite"/>
    </source>
</evidence>
<dbReference type="EMBL" id="LR746278">
    <property type="protein sequence ID" value="CAA7408921.1"/>
    <property type="molecule type" value="Genomic_DNA"/>
</dbReference>